<dbReference type="InterPro" id="IPR036291">
    <property type="entry name" value="NAD(P)-bd_dom_sf"/>
</dbReference>
<name>A0A1C4YG58_MICVI</name>
<protein>
    <submittedName>
        <fullName evidence="4">Short-chain dehydrogenase</fullName>
    </submittedName>
</protein>
<evidence type="ECO:0000256" key="3">
    <source>
        <dbReference type="RuleBase" id="RU000363"/>
    </source>
</evidence>
<dbReference type="NCBIfam" id="NF006119">
    <property type="entry name" value="PRK08264.1-5"/>
    <property type="match status" value="1"/>
</dbReference>
<keyword evidence="5" id="KW-1185">Reference proteome</keyword>
<dbReference type="AlphaFoldDB" id="A0A1C4YG58"/>
<dbReference type="InterPro" id="IPR020904">
    <property type="entry name" value="Sc_DH/Rdtase_CS"/>
</dbReference>
<dbReference type="InterPro" id="IPR002347">
    <property type="entry name" value="SDR_fam"/>
</dbReference>
<dbReference type="GO" id="GO:0016491">
    <property type="term" value="F:oxidoreductase activity"/>
    <property type="evidence" value="ECO:0007669"/>
    <property type="project" value="UniProtKB-KW"/>
</dbReference>
<reference evidence="5" key="1">
    <citation type="submission" date="2016-06" db="EMBL/GenBank/DDBJ databases">
        <authorList>
            <person name="Varghese N."/>
            <person name="Submissions Spin"/>
        </authorList>
    </citation>
    <scope>NUCLEOTIDE SEQUENCE [LARGE SCALE GENOMIC DNA]</scope>
    <source>
        <strain evidence="5">DSM 43909</strain>
    </source>
</reference>
<sequence>MHIEGSVALVTGANRGIGRALAQDLVGRGASKVYAAARRPEQIDLPGVVPLRLDITNPQQVADAARVASDVTLLVNNAGVSKYSKLVTGDLADIRQEMDTNYYGTLSIVRAFAPVLAANGGGAILNVLSVMAWLGYEHSNGYGASKAALWALTNGVRVELAAQGTQVTGLVLASTDTDMMAGFDGPKNRPEDVARTALNGVEAGRLEVLADADSVALKAALSRDPSETYPQVVRAA</sequence>
<gene>
    <name evidence="4" type="ORF">GA0074695_4235</name>
</gene>
<dbReference type="OrthoDB" id="3212478at2"/>
<evidence type="ECO:0000313" key="5">
    <source>
        <dbReference type="Proteomes" id="UP000198242"/>
    </source>
</evidence>
<dbReference type="Gene3D" id="3.40.50.720">
    <property type="entry name" value="NAD(P)-binding Rossmann-like Domain"/>
    <property type="match status" value="1"/>
</dbReference>
<evidence type="ECO:0000256" key="1">
    <source>
        <dbReference type="ARBA" id="ARBA00006484"/>
    </source>
</evidence>
<dbReference type="PRINTS" id="PR00080">
    <property type="entry name" value="SDRFAMILY"/>
</dbReference>
<evidence type="ECO:0000256" key="2">
    <source>
        <dbReference type="ARBA" id="ARBA00023002"/>
    </source>
</evidence>
<dbReference type="PROSITE" id="PS00061">
    <property type="entry name" value="ADH_SHORT"/>
    <property type="match status" value="1"/>
</dbReference>
<accession>A0A1C4YG58</accession>
<dbReference type="Pfam" id="PF00106">
    <property type="entry name" value="adh_short"/>
    <property type="match status" value="1"/>
</dbReference>
<dbReference type="EMBL" id="LT607411">
    <property type="protein sequence ID" value="SCF19626.1"/>
    <property type="molecule type" value="Genomic_DNA"/>
</dbReference>
<dbReference type="SUPFAM" id="SSF51735">
    <property type="entry name" value="NAD(P)-binding Rossmann-fold domains"/>
    <property type="match status" value="1"/>
</dbReference>
<dbReference type="PRINTS" id="PR00081">
    <property type="entry name" value="GDHRDH"/>
</dbReference>
<keyword evidence="2" id="KW-0560">Oxidoreductase</keyword>
<dbReference type="PANTHER" id="PTHR44169">
    <property type="entry name" value="NADPH-DEPENDENT 1-ACYLDIHYDROXYACETONE PHOSPHATE REDUCTASE"/>
    <property type="match status" value="1"/>
</dbReference>
<proteinExistence type="inferred from homology"/>
<dbReference type="Proteomes" id="UP000198242">
    <property type="component" value="Chromosome I"/>
</dbReference>
<dbReference type="PANTHER" id="PTHR44169:SF6">
    <property type="entry name" value="NADPH-DEPENDENT 1-ACYLDIHYDROXYACETONE PHOSPHATE REDUCTASE"/>
    <property type="match status" value="1"/>
</dbReference>
<comment type="similarity">
    <text evidence="1 3">Belongs to the short-chain dehydrogenases/reductases (SDR) family.</text>
</comment>
<dbReference type="RefSeq" id="WP_089007785.1">
    <property type="nucleotide sequence ID" value="NZ_LT607411.1"/>
</dbReference>
<organism evidence="4 5">
    <name type="scientific">Micromonospora viridifaciens</name>
    <dbReference type="NCBI Taxonomy" id="1881"/>
    <lineage>
        <taxon>Bacteria</taxon>
        <taxon>Bacillati</taxon>
        <taxon>Actinomycetota</taxon>
        <taxon>Actinomycetes</taxon>
        <taxon>Micromonosporales</taxon>
        <taxon>Micromonosporaceae</taxon>
        <taxon>Micromonospora</taxon>
    </lineage>
</organism>
<evidence type="ECO:0000313" key="4">
    <source>
        <dbReference type="EMBL" id="SCF19626.1"/>
    </source>
</evidence>